<keyword evidence="7" id="KW-0325">Glycoprotein</keyword>
<proteinExistence type="predicted"/>
<keyword evidence="6" id="KW-0675">Receptor</keyword>
<dbReference type="GO" id="GO:0005886">
    <property type="term" value="C:plasma membrane"/>
    <property type="evidence" value="ECO:0007669"/>
    <property type="project" value="UniProtKB-SubCell"/>
</dbReference>
<dbReference type="PANTHER" id="PTHR42643:SF41">
    <property type="entry name" value="IONOTROPIC RECEPTOR 20A-RELATED"/>
    <property type="match status" value="1"/>
</dbReference>
<evidence type="ECO:0008006" key="11">
    <source>
        <dbReference type="Google" id="ProtNLM"/>
    </source>
</evidence>
<evidence type="ECO:0000256" key="6">
    <source>
        <dbReference type="ARBA" id="ARBA00023170"/>
    </source>
</evidence>
<dbReference type="KEGG" id="dya:Dyak_GE10372"/>
<dbReference type="PANTHER" id="PTHR42643">
    <property type="entry name" value="IONOTROPIC RECEPTOR 20A-RELATED"/>
    <property type="match status" value="1"/>
</dbReference>
<dbReference type="InterPro" id="IPR052192">
    <property type="entry name" value="Insect_Ionotropic_Sensory_Rcpt"/>
</dbReference>
<feature type="transmembrane region" description="Helical" evidence="8">
    <location>
        <begin position="524"/>
        <end position="548"/>
    </location>
</feature>
<evidence type="ECO:0000256" key="5">
    <source>
        <dbReference type="ARBA" id="ARBA00023136"/>
    </source>
</evidence>
<keyword evidence="5 8" id="KW-0472">Membrane</keyword>
<evidence type="ECO:0000313" key="9">
    <source>
        <dbReference type="EMBL" id="EDW98139.2"/>
    </source>
</evidence>
<reference evidence="9 10" key="1">
    <citation type="journal article" date="2007" name="Nature">
        <title>Evolution of genes and genomes on the Drosophila phylogeny.</title>
        <authorList>
            <consortium name="Drosophila 12 Genomes Consortium"/>
            <person name="Clark A.G."/>
            <person name="Eisen M.B."/>
            <person name="Smith D.R."/>
            <person name="Bergman C.M."/>
            <person name="Oliver B."/>
            <person name="Markow T.A."/>
            <person name="Kaufman T.C."/>
            <person name="Kellis M."/>
            <person name="Gelbart W."/>
            <person name="Iyer V.N."/>
            <person name="Pollard D.A."/>
            <person name="Sackton T.B."/>
            <person name="Larracuente A.M."/>
            <person name="Singh N.D."/>
            <person name="Abad J.P."/>
            <person name="Abt D.N."/>
            <person name="Adryan B."/>
            <person name="Aguade M."/>
            <person name="Akashi H."/>
            <person name="Anderson W.W."/>
            <person name="Aquadro C.F."/>
            <person name="Ardell D.H."/>
            <person name="Arguello R."/>
            <person name="Artieri C.G."/>
            <person name="Barbash D.A."/>
            <person name="Barker D."/>
            <person name="Barsanti P."/>
            <person name="Batterham P."/>
            <person name="Batzoglou S."/>
            <person name="Begun D."/>
            <person name="Bhutkar A."/>
            <person name="Blanco E."/>
            <person name="Bosak S.A."/>
            <person name="Bradley R.K."/>
            <person name="Brand A.D."/>
            <person name="Brent M.R."/>
            <person name="Brooks A.N."/>
            <person name="Brown R.H."/>
            <person name="Butlin R.K."/>
            <person name="Caggese C."/>
            <person name="Calvi B.R."/>
            <person name="Bernardo de Carvalho A."/>
            <person name="Caspi A."/>
            <person name="Castrezana S."/>
            <person name="Celniker S.E."/>
            <person name="Chang J.L."/>
            <person name="Chapple C."/>
            <person name="Chatterji S."/>
            <person name="Chinwalla A."/>
            <person name="Civetta A."/>
            <person name="Clifton S.W."/>
            <person name="Comeron J.M."/>
            <person name="Costello J.C."/>
            <person name="Coyne J.A."/>
            <person name="Daub J."/>
            <person name="David R.G."/>
            <person name="Delcher A.L."/>
            <person name="Delehaunty K."/>
            <person name="Do C.B."/>
            <person name="Ebling H."/>
            <person name="Edwards K."/>
            <person name="Eickbush T."/>
            <person name="Evans J.D."/>
            <person name="Filipski A."/>
            <person name="Findeiss S."/>
            <person name="Freyhult E."/>
            <person name="Fulton L."/>
            <person name="Fulton R."/>
            <person name="Garcia A.C."/>
            <person name="Gardiner A."/>
            <person name="Garfield D.A."/>
            <person name="Garvin B.E."/>
            <person name="Gibson G."/>
            <person name="Gilbert D."/>
            <person name="Gnerre S."/>
            <person name="Godfrey J."/>
            <person name="Good R."/>
            <person name="Gotea V."/>
            <person name="Gravely B."/>
            <person name="Greenberg A.J."/>
            <person name="Griffiths-Jones S."/>
            <person name="Gross S."/>
            <person name="Guigo R."/>
            <person name="Gustafson E.A."/>
            <person name="Haerty W."/>
            <person name="Hahn M.W."/>
            <person name="Halligan D.L."/>
            <person name="Halpern A.L."/>
            <person name="Halter G.M."/>
            <person name="Han M.V."/>
            <person name="Heger A."/>
            <person name="Hillier L."/>
            <person name="Hinrichs A.S."/>
            <person name="Holmes I."/>
            <person name="Hoskins R.A."/>
            <person name="Hubisz M.J."/>
            <person name="Hultmark D."/>
            <person name="Huntley M.A."/>
            <person name="Jaffe D.B."/>
            <person name="Jagadeeshan S."/>
            <person name="Jeck W.R."/>
            <person name="Johnson J."/>
            <person name="Jones C.D."/>
            <person name="Jordan W.C."/>
            <person name="Karpen G.H."/>
            <person name="Kataoka E."/>
            <person name="Keightley P.D."/>
            <person name="Kheradpour P."/>
            <person name="Kirkness E.F."/>
            <person name="Koerich L.B."/>
            <person name="Kristiansen K."/>
            <person name="Kudrna D."/>
            <person name="Kulathinal R.J."/>
            <person name="Kumar S."/>
            <person name="Kwok R."/>
            <person name="Lander E."/>
            <person name="Langley C.H."/>
            <person name="Lapoint R."/>
            <person name="Lazzaro B.P."/>
            <person name="Lee S.J."/>
            <person name="Levesque L."/>
            <person name="Li R."/>
            <person name="Lin C.F."/>
            <person name="Lin M.F."/>
            <person name="Lindblad-Toh K."/>
            <person name="Llopart A."/>
            <person name="Long M."/>
            <person name="Low L."/>
            <person name="Lozovsky E."/>
            <person name="Lu J."/>
            <person name="Luo M."/>
            <person name="Machado C.A."/>
            <person name="Makalowski W."/>
            <person name="Marzo M."/>
            <person name="Matsuda M."/>
            <person name="Matzkin L."/>
            <person name="McAllister B."/>
            <person name="McBride C.S."/>
            <person name="McKernan B."/>
            <person name="McKernan K."/>
            <person name="Mendez-Lago M."/>
            <person name="Minx P."/>
            <person name="Mollenhauer M.U."/>
            <person name="Montooth K."/>
            <person name="Mount S.M."/>
            <person name="Mu X."/>
            <person name="Myers E."/>
            <person name="Negre B."/>
            <person name="Newfeld S."/>
            <person name="Nielsen R."/>
            <person name="Noor M.A."/>
            <person name="O'Grady P."/>
            <person name="Pachter L."/>
            <person name="Papaceit M."/>
            <person name="Parisi M.J."/>
            <person name="Parisi M."/>
            <person name="Parts L."/>
            <person name="Pedersen J.S."/>
            <person name="Pesole G."/>
            <person name="Phillippy A.M."/>
            <person name="Ponting C.P."/>
            <person name="Pop M."/>
            <person name="Porcelli D."/>
            <person name="Powell J.R."/>
            <person name="Prohaska S."/>
            <person name="Pruitt K."/>
            <person name="Puig M."/>
            <person name="Quesneville H."/>
            <person name="Ram K.R."/>
            <person name="Rand D."/>
            <person name="Rasmussen M.D."/>
            <person name="Reed L.K."/>
            <person name="Reenan R."/>
            <person name="Reily A."/>
            <person name="Remington K.A."/>
            <person name="Rieger T.T."/>
            <person name="Ritchie M.G."/>
            <person name="Robin C."/>
            <person name="Rogers Y.H."/>
            <person name="Rohde C."/>
            <person name="Rozas J."/>
            <person name="Rubenfield M.J."/>
            <person name="Ruiz A."/>
            <person name="Russo S."/>
            <person name="Salzberg S.L."/>
            <person name="Sanchez-Gracia A."/>
            <person name="Saranga D.J."/>
            <person name="Sato H."/>
            <person name="Schaeffer S.W."/>
            <person name="Schatz M.C."/>
            <person name="Schlenke T."/>
            <person name="Schwartz R."/>
            <person name="Segarra C."/>
            <person name="Singh R.S."/>
            <person name="Sirot L."/>
            <person name="Sirota M."/>
            <person name="Sisneros N.B."/>
            <person name="Smith C.D."/>
            <person name="Smith T.F."/>
            <person name="Spieth J."/>
            <person name="Stage D.E."/>
            <person name="Stark A."/>
            <person name="Stephan W."/>
            <person name="Strausberg R.L."/>
            <person name="Strempel S."/>
            <person name="Sturgill D."/>
            <person name="Sutton G."/>
            <person name="Sutton G.G."/>
            <person name="Tao W."/>
            <person name="Teichmann S."/>
            <person name="Tobari Y.N."/>
            <person name="Tomimura Y."/>
            <person name="Tsolas J.M."/>
            <person name="Valente V.L."/>
            <person name="Venter E."/>
            <person name="Venter J.C."/>
            <person name="Vicario S."/>
            <person name="Vieira F.G."/>
            <person name="Vilella A.J."/>
            <person name="Villasante A."/>
            <person name="Walenz B."/>
            <person name="Wang J."/>
            <person name="Wasserman M."/>
            <person name="Watts T."/>
            <person name="Wilson D."/>
            <person name="Wilson R.K."/>
            <person name="Wing R.A."/>
            <person name="Wolfner M.F."/>
            <person name="Wong A."/>
            <person name="Wong G.K."/>
            <person name="Wu C.I."/>
            <person name="Wu G."/>
            <person name="Yamamoto D."/>
            <person name="Yang H.P."/>
            <person name="Yang S.P."/>
            <person name="Yorke J.A."/>
            <person name="Yoshida K."/>
            <person name="Zdobnov E."/>
            <person name="Zhang P."/>
            <person name="Zhang Y."/>
            <person name="Zimin A.V."/>
            <person name="Baldwin J."/>
            <person name="Abdouelleil A."/>
            <person name="Abdulkadir J."/>
            <person name="Abebe A."/>
            <person name="Abera B."/>
            <person name="Abreu J."/>
            <person name="Acer S.C."/>
            <person name="Aftuck L."/>
            <person name="Alexander A."/>
            <person name="An P."/>
            <person name="Anderson E."/>
            <person name="Anderson S."/>
            <person name="Arachi H."/>
            <person name="Azer M."/>
            <person name="Bachantsang P."/>
            <person name="Barry A."/>
            <person name="Bayul T."/>
            <person name="Berlin A."/>
            <person name="Bessette D."/>
            <person name="Bloom T."/>
            <person name="Blye J."/>
            <person name="Boguslavskiy L."/>
            <person name="Bonnet C."/>
            <person name="Boukhgalter B."/>
            <person name="Bourzgui I."/>
            <person name="Brown A."/>
            <person name="Cahill P."/>
            <person name="Channer S."/>
            <person name="Cheshatsang Y."/>
            <person name="Chuda L."/>
            <person name="Citroen M."/>
            <person name="Collymore A."/>
            <person name="Cooke P."/>
            <person name="Costello M."/>
            <person name="D'Aco K."/>
            <person name="Daza R."/>
            <person name="De Haan G."/>
            <person name="DeGray S."/>
            <person name="DeMaso C."/>
            <person name="Dhargay N."/>
            <person name="Dooley K."/>
            <person name="Dooley E."/>
            <person name="Doricent M."/>
            <person name="Dorje P."/>
            <person name="Dorjee K."/>
            <person name="Dupes A."/>
            <person name="Elong R."/>
            <person name="Falk J."/>
            <person name="Farina A."/>
            <person name="Faro S."/>
            <person name="Ferguson D."/>
            <person name="Fisher S."/>
            <person name="Foley C.D."/>
            <person name="Franke A."/>
            <person name="Friedrich D."/>
            <person name="Gadbois L."/>
            <person name="Gearin G."/>
            <person name="Gearin C.R."/>
            <person name="Giannoukos G."/>
            <person name="Goode T."/>
            <person name="Graham J."/>
            <person name="Grandbois E."/>
            <person name="Grewal S."/>
            <person name="Gyaltsen K."/>
            <person name="Hafez N."/>
            <person name="Hagos B."/>
            <person name="Hall J."/>
            <person name="Henson C."/>
            <person name="Hollinger A."/>
            <person name="Honan T."/>
            <person name="Huard M.D."/>
            <person name="Hughes L."/>
            <person name="Hurhula B."/>
            <person name="Husby M.E."/>
            <person name="Kamat A."/>
            <person name="Kanga B."/>
            <person name="Kashin S."/>
            <person name="Khazanovich D."/>
            <person name="Kisner P."/>
            <person name="Lance K."/>
            <person name="Lara M."/>
            <person name="Lee W."/>
            <person name="Lennon N."/>
            <person name="Letendre F."/>
            <person name="LeVine R."/>
            <person name="Lipovsky A."/>
            <person name="Liu X."/>
            <person name="Liu J."/>
            <person name="Liu S."/>
            <person name="Lokyitsang T."/>
            <person name="Lokyitsang Y."/>
            <person name="Lubonja R."/>
            <person name="Lui A."/>
            <person name="MacDonald P."/>
            <person name="Magnisalis V."/>
            <person name="Maru K."/>
            <person name="Matthews C."/>
            <person name="McCusker W."/>
            <person name="McDonough S."/>
            <person name="Mehta T."/>
            <person name="Meldrim J."/>
            <person name="Meneus L."/>
            <person name="Mihai O."/>
            <person name="Mihalev A."/>
            <person name="Mihova T."/>
            <person name="Mittelman R."/>
            <person name="Mlenga V."/>
            <person name="Montmayeur A."/>
            <person name="Mulrain L."/>
            <person name="Navidi A."/>
            <person name="Naylor J."/>
            <person name="Negash T."/>
            <person name="Nguyen T."/>
            <person name="Nguyen N."/>
            <person name="Nicol R."/>
            <person name="Norbu C."/>
            <person name="Norbu N."/>
            <person name="Novod N."/>
            <person name="O'Neill B."/>
            <person name="Osman S."/>
            <person name="Markiewicz E."/>
            <person name="Oyono O.L."/>
            <person name="Patti C."/>
            <person name="Phunkhang P."/>
            <person name="Pierre F."/>
            <person name="Priest M."/>
            <person name="Raghuraman S."/>
            <person name="Rege F."/>
            <person name="Reyes R."/>
            <person name="Rise C."/>
            <person name="Rogov P."/>
            <person name="Ross K."/>
            <person name="Ryan E."/>
            <person name="Settipalli S."/>
            <person name="Shea T."/>
            <person name="Sherpa N."/>
            <person name="Shi L."/>
            <person name="Shih D."/>
            <person name="Sparrow T."/>
            <person name="Spaulding J."/>
            <person name="Stalker J."/>
            <person name="Stange-Thomann N."/>
            <person name="Stavropoulos S."/>
            <person name="Stone C."/>
            <person name="Strader C."/>
            <person name="Tesfaye S."/>
            <person name="Thomson T."/>
            <person name="Thoulutsang Y."/>
            <person name="Thoulutsang D."/>
            <person name="Topham K."/>
            <person name="Topping I."/>
            <person name="Tsamla T."/>
            <person name="Vassiliev H."/>
            <person name="Vo A."/>
            <person name="Wangchuk T."/>
            <person name="Wangdi T."/>
            <person name="Weiand M."/>
            <person name="Wilkinson J."/>
            <person name="Wilson A."/>
            <person name="Yadav S."/>
            <person name="Young G."/>
            <person name="Yu Q."/>
            <person name="Zembek L."/>
            <person name="Zhong D."/>
            <person name="Zimmer A."/>
            <person name="Zwirko Z."/>
            <person name="Jaffe D.B."/>
            <person name="Alvarez P."/>
            <person name="Brockman W."/>
            <person name="Butler J."/>
            <person name="Chin C."/>
            <person name="Gnerre S."/>
            <person name="Grabherr M."/>
            <person name="Kleber M."/>
            <person name="Mauceli E."/>
            <person name="MacCallum I."/>
        </authorList>
    </citation>
    <scope>NUCLEOTIDE SEQUENCE [LARGE SCALE GENOMIC DNA]</scope>
    <source>
        <strain evidence="10">Tai18E2 / Tucson 14021-0261.01</strain>
    </source>
</reference>
<keyword evidence="4 8" id="KW-1133">Transmembrane helix</keyword>
<feature type="transmembrane region" description="Helical" evidence="8">
    <location>
        <begin position="310"/>
        <end position="329"/>
    </location>
</feature>
<evidence type="ECO:0000256" key="3">
    <source>
        <dbReference type="ARBA" id="ARBA00022692"/>
    </source>
</evidence>
<evidence type="ECO:0000256" key="4">
    <source>
        <dbReference type="ARBA" id="ARBA00022989"/>
    </source>
</evidence>
<keyword evidence="10" id="KW-1185">Reference proteome</keyword>
<evidence type="ECO:0000256" key="1">
    <source>
        <dbReference type="ARBA" id="ARBA00004651"/>
    </source>
</evidence>
<protein>
    <recommendedName>
        <fullName evidence="11">Ionotropic glutamate receptor C-terminal domain-containing protein</fullName>
    </recommendedName>
</protein>
<keyword evidence="3 8" id="KW-0812">Transmembrane</keyword>
<dbReference type="eggNOG" id="ENOG502T9DW">
    <property type="taxonomic scope" value="Eukaryota"/>
</dbReference>
<evidence type="ECO:0000256" key="8">
    <source>
        <dbReference type="SAM" id="Phobius"/>
    </source>
</evidence>
<dbReference type="HOGENOM" id="CLU_021814_2_0_1"/>
<sequence length="558" mass="65538">MWQQVLLAETPNWSHLDVLQQFWTHLRMEVGYRTLLHYRLGSCDCWFDDVLGTDNSTALMWNNQTYPHYLRHRQDADILAVSCLRFQQYQEVLLALSAMLDQIRSTPVVLQLCGDEDSNRELNSARLMLKQSQDLKMPNVVLLSWKFVTSGTLYSYEMFPEFKLQTLVYQAYRTLFPYKLGNLQGYPIRTIPDNSEPHTIVQKMWNGSITIKGPVWQLMVEFVKHLNGTLQLPIQPHPERSFKLVEILDLVRNQTVDIAASLRPYSVHVQRSSTHIYGFPMMVGNWCAMLPTERVIGSHEALTRLMESPWTWLVLLLLYGLHRFLVLKTRLRSSLVHLTKLLINLALICFLQAQLSAYFIGPQKVNHIANMQQLEESGLKIRGMRSEFMEYPIDMRIRHASSFLLHDVFFDLAQYRNSFNTSYGYTVTSAKWQLYKEAQRHFRRPLFRYSEDICVQKLSLFSLILQDNCLYRHENKRFILRLHEAGLIYLWYRRSYYVMVTAGRFPIGDLSTVHQAQPIRWSEWQYVVLLYGVGLLFSVLVFVIELTVHYVNVCLNNL</sequence>
<dbReference type="Proteomes" id="UP000002282">
    <property type="component" value="Chromosome 3R"/>
</dbReference>
<evidence type="ECO:0000313" key="10">
    <source>
        <dbReference type="Proteomes" id="UP000002282"/>
    </source>
</evidence>
<organism evidence="9 10">
    <name type="scientific">Drosophila yakuba</name>
    <name type="common">Fruit fly</name>
    <dbReference type="NCBI Taxonomy" id="7245"/>
    <lineage>
        <taxon>Eukaryota</taxon>
        <taxon>Metazoa</taxon>
        <taxon>Ecdysozoa</taxon>
        <taxon>Arthropoda</taxon>
        <taxon>Hexapoda</taxon>
        <taxon>Insecta</taxon>
        <taxon>Pterygota</taxon>
        <taxon>Neoptera</taxon>
        <taxon>Endopterygota</taxon>
        <taxon>Diptera</taxon>
        <taxon>Brachycera</taxon>
        <taxon>Muscomorpha</taxon>
        <taxon>Ephydroidea</taxon>
        <taxon>Drosophilidae</taxon>
        <taxon>Drosophila</taxon>
        <taxon>Sophophora</taxon>
    </lineage>
</organism>
<name>B4PN84_DROYA</name>
<evidence type="ECO:0000256" key="7">
    <source>
        <dbReference type="ARBA" id="ARBA00023180"/>
    </source>
</evidence>
<gene>
    <name evidence="9" type="primary">Dyak\GE10372</name>
    <name evidence="9" type="synonym">dyak_GLEANR_10302</name>
    <name evidence="9" type="synonym">GE10372</name>
    <name evidence="9" type="ORF">Dyak_GE10372</name>
</gene>
<keyword evidence="2" id="KW-1003">Cell membrane</keyword>
<evidence type="ECO:0000256" key="2">
    <source>
        <dbReference type="ARBA" id="ARBA00022475"/>
    </source>
</evidence>
<dbReference type="AlphaFoldDB" id="B4PN84"/>
<reference evidence="9 10" key="2">
    <citation type="journal article" date="2007" name="PLoS Biol.">
        <title>Principles of genome evolution in the Drosophila melanogaster species group.</title>
        <authorList>
            <person name="Ranz J.M."/>
            <person name="Maurin D."/>
            <person name="Chan Y.S."/>
            <person name="von Grotthuss M."/>
            <person name="Hillier L.W."/>
            <person name="Roote J."/>
            <person name="Ashburner M."/>
            <person name="Bergman C.M."/>
        </authorList>
    </citation>
    <scope>NUCLEOTIDE SEQUENCE [LARGE SCALE GENOMIC DNA]</scope>
    <source>
        <strain evidence="10">Tai18E2 / Tucson 14021-0261.01</strain>
    </source>
</reference>
<comment type="subcellular location">
    <subcellularLocation>
        <location evidence="1">Cell membrane</location>
        <topology evidence="1">Multi-pass membrane protein</topology>
    </subcellularLocation>
</comment>
<dbReference type="EMBL" id="CM000160">
    <property type="protein sequence ID" value="EDW98139.2"/>
    <property type="molecule type" value="Genomic_DNA"/>
</dbReference>
<dbReference type="OrthoDB" id="7855711at2759"/>
<accession>B4PN84</accession>